<evidence type="ECO:0000313" key="8">
    <source>
        <dbReference type="Proteomes" id="UP000790347"/>
    </source>
</evidence>
<feature type="region of interest" description="Disordered" evidence="4">
    <location>
        <begin position="319"/>
        <end position="340"/>
    </location>
</feature>
<organism evidence="7 8">
    <name type="scientific">Dermatophagoides farinae</name>
    <name type="common">American house dust mite</name>
    <dbReference type="NCBI Taxonomy" id="6954"/>
    <lineage>
        <taxon>Eukaryota</taxon>
        <taxon>Metazoa</taxon>
        <taxon>Ecdysozoa</taxon>
        <taxon>Arthropoda</taxon>
        <taxon>Chelicerata</taxon>
        <taxon>Arachnida</taxon>
        <taxon>Acari</taxon>
        <taxon>Acariformes</taxon>
        <taxon>Sarcoptiformes</taxon>
        <taxon>Astigmata</taxon>
        <taxon>Psoroptidia</taxon>
        <taxon>Analgoidea</taxon>
        <taxon>Pyroglyphidae</taxon>
        <taxon>Dermatophagoidinae</taxon>
        <taxon>Dermatophagoides</taxon>
    </lineage>
</organism>
<dbReference type="Proteomes" id="UP000790347">
    <property type="component" value="Unassembled WGS sequence"/>
</dbReference>
<keyword evidence="8" id="KW-1185">Reference proteome</keyword>
<sequence>MGCTNSSISRNSTNKSLSCGKESDSISTIIMPSSIRTSKKKQQQQQQQPQSSRLIQSSSSRTININFLTIRERNQLANGLIPLIQSSTKLLLSAPFSNFSQYTRRLFLTGFAGIIPENINNNRIGYIIILAKEMANITMAKDKTMIGAEVFKFMLPESLTTSIRDQLTTIVDLIDKKIRENSEKNVVVCCTAGMSRSATIVLAYAIKHLRVSLRIAFQELQQSRQCARPNPNYFQQLIGYEHECLDKNSVHMIDIGSKIHLNENDKKRTTSAMKSKIHSTITTTTTTTTTTASLRLPDIYRDSYPELLKYEQNTHEYLKTKSQKQQSPMAQSSVGGRRTDEEYTGELRPYIIEHVFYWKFFHDIDLARQQHTVYVKEKTKS</sequence>
<dbReference type="Gene3D" id="3.90.190.10">
    <property type="entry name" value="Protein tyrosine phosphatase superfamily"/>
    <property type="match status" value="1"/>
</dbReference>
<feature type="domain" description="Tyrosine specific protein phosphatases" evidence="6">
    <location>
        <begin position="165"/>
        <end position="235"/>
    </location>
</feature>
<feature type="region of interest" description="Disordered" evidence="4">
    <location>
        <begin position="1"/>
        <end position="57"/>
    </location>
</feature>
<dbReference type="InterPro" id="IPR020422">
    <property type="entry name" value="TYR_PHOSPHATASE_DUAL_dom"/>
</dbReference>
<protein>
    <submittedName>
        <fullName evidence="7">Dual specificity protein phosphatase 14</fullName>
    </submittedName>
</protein>
<comment type="caution">
    <text evidence="7">The sequence shown here is derived from an EMBL/GenBank/DDBJ whole genome shotgun (WGS) entry which is preliminary data.</text>
</comment>
<evidence type="ECO:0000259" key="6">
    <source>
        <dbReference type="PROSITE" id="PS50056"/>
    </source>
</evidence>
<dbReference type="PROSITE" id="PS50056">
    <property type="entry name" value="TYR_PHOSPHATASE_2"/>
    <property type="match status" value="1"/>
</dbReference>
<dbReference type="InterPro" id="IPR000340">
    <property type="entry name" value="Dual-sp_phosphatase_cat-dom"/>
</dbReference>
<comment type="similarity">
    <text evidence="1">Belongs to the protein-tyrosine phosphatase family. Non-receptor class dual specificity subfamily.</text>
</comment>
<evidence type="ECO:0000256" key="4">
    <source>
        <dbReference type="SAM" id="MobiDB-lite"/>
    </source>
</evidence>
<evidence type="ECO:0000259" key="5">
    <source>
        <dbReference type="PROSITE" id="PS50054"/>
    </source>
</evidence>
<feature type="compositionally biased region" description="Polar residues" evidence="4">
    <location>
        <begin position="1"/>
        <end position="17"/>
    </location>
</feature>
<reference evidence="7" key="2">
    <citation type="journal article" date="2022" name="Res Sq">
        <title>Comparative Genomics Reveals Insights into the Divergent Evolution of Astigmatic Mites and Household Pest Adaptations.</title>
        <authorList>
            <person name="Xiong Q."/>
            <person name="Wan A.T.-Y."/>
            <person name="Liu X.-Y."/>
            <person name="Fung C.S.-H."/>
            <person name="Xiao X."/>
            <person name="Malainual N."/>
            <person name="Hou J."/>
            <person name="Wang L."/>
            <person name="Wang M."/>
            <person name="Yang K."/>
            <person name="Cui Y."/>
            <person name="Leung E."/>
            <person name="Nong W."/>
            <person name="Shin S.-K."/>
            <person name="Au S."/>
            <person name="Jeong K.Y."/>
            <person name="Chew F.T."/>
            <person name="Hui J."/>
            <person name="Leung T.F."/>
            <person name="Tungtrongchitr A."/>
            <person name="Zhong N."/>
            <person name="Liu Z."/>
            <person name="Tsui S."/>
        </authorList>
    </citation>
    <scope>NUCLEOTIDE SEQUENCE</scope>
    <source>
        <strain evidence="7">Derf</strain>
        <tissue evidence="7">Whole organism</tissue>
    </source>
</reference>
<evidence type="ECO:0000313" key="7">
    <source>
        <dbReference type="EMBL" id="KAH9527123.1"/>
    </source>
</evidence>
<dbReference type="PANTHER" id="PTHR45961">
    <property type="entry name" value="IP21249P"/>
    <property type="match status" value="1"/>
</dbReference>
<reference evidence="7" key="1">
    <citation type="submission" date="2013-05" db="EMBL/GenBank/DDBJ databases">
        <authorList>
            <person name="Yim A.K.Y."/>
            <person name="Chan T.F."/>
            <person name="Ji K.M."/>
            <person name="Liu X.Y."/>
            <person name="Zhou J.W."/>
            <person name="Li R.Q."/>
            <person name="Yang K.Y."/>
            <person name="Li J."/>
            <person name="Li M."/>
            <person name="Law P.T.W."/>
            <person name="Wu Y.L."/>
            <person name="Cai Z.L."/>
            <person name="Qin H."/>
            <person name="Bao Y."/>
            <person name="Leung R.K.K."/>
            <person name="Ng P.K.S."/>
            <person name="Zou J."/>
            <person name="Zhong X.J."/>
            <person name="Ran P.X."/>
            <person name="Zhong N.S."/>
            <person name="Liu Z.G."/>
            <person name="Tsui S.K.W."/>
        </authorList>
    </citation>
    <scope>NUCLEOTIDE SEQUENCE</scope>
    <source>
        <strain evidence="7">Derf</strain>
        <tissue evidence="7">Whole organism</tissue>
    </source>
</reference>
<dbReference type="PANTHER" id="PTHR45961:SF6">
    <property type="entry name" value="IP21249P"/>
    <property type="match status" value="1"/>
</dbReference>
<evidence type="ECO:0000256" key="1">
    <source>
        <dbReference type="ARBA" id="ARBA00008601"/>
    </source>
</evidence>
<evidence type="ECO:0000256" key="3">
    <source>
        <dbReference type="ARBA" id="ARBA00022912"/>
    </source>
</evidence>
<keyword evidence="2" id="KW-0378">Hydrolase</keyword>
<dbReference type="GO" id="GO:0005737">
    <property type="term" value="C:cytoplasm"/>
    <property type="evidence" value="ECO:0007669"/>
    <property type="project" value="TreeGrafter"/>
</dbReference>
<dbReference type="SUPFAM" id="SSF52799">
    <property type="entry name" value="(Phosphotyrosine protein) phosphatases II"/>
    <property type="match status" value="1"/>
</dbReference>
<name>A0A922L9D5_DERFA</name>
<keyword evidence="3" id="KW-0904">Protein phosphatase</keyword>
<dbReference type="InterPro" id="IPR029021">
    <property type="entry name" value="Prot-tyrosine_phosphatase-like"/>
</dbReference>
<dbReference type="SMART" id="SM00195">
    <property type="entry name" value="DSPc"/>
    <property type="match status" value="1"/>
</dbReference>
<evidence type="ECO:0000256" key="2">
    <source>
        <dbReference type="ARBA" id="ARBA00022801"/>
    </source>
</evidence>
<feature type="compositionally biased region" description="Polar residues" evidence="4">
    <location>
        <begin position="323"/>
        <end position="334"/>
    </location>
</feature>
<dbReference type="Pfam" id="PF00782">
    <property type="entry name" value="DSPc"/>
    <property type="match status" value="1"/>
</dbReference>
<dbReference type="PROSITE" id="PS50054">
    <property type="entry name" value="TYR_PHOSPHATASE_DUAL"/>
    <property type="match status" value="1"/>
</dbReference>
<dbReference type="InterPro" id="IPR052103">
    <property type="entry name" value="Dual_spec_Phospatases"/>
</dbReference>
<feature type="domain" description="Tyrosine-protein phosphatase" evidence="5">
    <location>
        <begin position="98"/>
        <end position="246"/>
    </location>
</feature>
<dbReference type="InterPro" id="IPR000387">
    <property type="entry name" value="Tyr_Pase_dom"/>
</dbReference>
<dbReference type="GO" id="GO:0004721">
    <property type="term" value="F:phosphoprotein phosphatase activity"/>
    <property type="evidence" value="ECO:0007669"/>
    <property type="project" value="UniProtKB-KW"/>
</dbReference>
<proteinExistence type="inferred from homology"/>
<accession>A0A922L9D5</accession>
<gene>
    <name evidence="7" type="primary">DUSP14_3</name>
    <name evidence="7" type="ORF">DERF_001166</name>
</gene>
<dbReference type="AlphaFoldDB" id="A0A922L9D5"/>
<feature type="compositionally biased region" description="Low complexity" evidence="4">
    <location>
        <begin position="43"/>
        <end position="57"/>
    </location>
</feature>
<dbReference type="EMBL" id="ASGP02000001">
    <property type="protein sequence ID" value="KAH9527123.1"/>
    <property type="molecule type" value="Genomic_DNA"/>
</dbReference>